<evidence type="ECO:0000313" key="3">
    <source>
        <dbReference type="EMBL" id="SHL98205.1"/>
    </source>
</evidence>
<proteinExistence type="predicted"/>
<keyword evidence="4" id="KW-1185">Reference proteome</keyword>
<evidence type="ECO:0000256" key="2">
    <source>
        <dbReference type="SAM" id="SignalP"/>
    </source>
</evidence>
<feature type="transmembrane region" description="Helical" evidence="1">
    <location>
        <begin position="198"/>
        <end position="218"/>
    </location>
</feature>
<organism evidence="3 4">
    <name type="scientific">Roseovarius litoreus</name>
    <dbReference type="NCBI Taxonomy" id="1155722"/>
    <lineage>
        <taxon>Bacteria</taxon>
        <taxon>Pseudomonadati</taxon>
        <taxon>Pseudomonadota</taxon>
        <taxon>Alphaproteobacteria</taxon>
        <taxon>Rhodobacterales</taxon>
        <taxon>Roseobacteraceae</taxon>
        <taxon>Roseovarius</taxon>
    </lineage>
</organism>
<name>A0A1M7F2C6_9RHOB</name>
<keyword evidence="1" id="KW-0812">Transmembrane</keyword>
<feature type="chain" id="PRO_5012341981" evidence="2">
    <location>
        <begin position="23"/>
        <end position="225"/>
    </location>
</feature>
<sequence>MFRKNIFMAAVCALGLAGPASAATFHAEFWDVDTGSTGDPANNVIDNLSDALSIVEGANQRAADATFKSTGIDYPNGPTGPGGTADSIATWLGADAATLSGLPGTTTMLGTIIRFTGSIFVDAGLNLFTVGVDDGFRLIIDGQQVGSFGGTRAFTTYNTPFNNLGSAGVKDFELVFYEDNRVAVGVEFRKDGSVVAPVPLPAGAVLLLSALGVAGGIARRKRKAA</sequence>
<dbReference type="EMBL" id="FRCB01000004">
    <property type="protein sequence ID" value="SHL98205.1"/>
    <property type="molecule type" value="Genomic_DNA"/>
</dbReference>
<keyword evidence="1" id="KW-0472">Membrane</keyword>
<keyword evidence="1" id="KW-1133">Transmembrane helix</keyword>
<dbReference type="Proteomes" id="UP000322545">
    <property type="component" value="Unassembled WGS sequence"/>
</dbReference>
<reference evidence="3 4" key="1">
    <citation type="submission" date="2016-11" db="EMBL/GenBank/DDBJ databases">
        <authorList>
            <person name="Varghese N."/>
            <person name="Submissions S."/>
        </authorList>
    </citation>
    <scope>NUCLEOTIDE SEQUENCE [LARGE SCALE GENOMIC DNA]</scope>
    <source>
        <strain evidence="3 4">DSM 28249</strain>
    </source>
</reference>
<evidence type="ECO:0000313" key="4">
    <source>
        <dbReference type="Proteomes" id="UP000322545"/>
    </source>
</evidence>
<dbReference type="NCBIfam" id="TIGR03370">
    <property type="entry name" value="VPLPA-CTERM"/>
    <property type="match status" value="1"/>
</dbReference>
<accession>A0A1M7F2C6</accession>
<evidence type="ECO:0000256" key="1">
    <source>
        <dbReference type="SAM" id="Phobius"/>
    </source>
</evidence>
<protein>
    <submittedName>
        <fullName evidence="3">VPLPA-CTERM protein sorting domain-containing protein</fullName>
    </submittedName>
</protein>
<feature type="signal peptide" evidence="2">
    <location>
        <begin position="1"/>
        <end position="22"/>
    </location>
</feature>
<gene>
    <name evidence="3" type="ORF">SAMN05443432_10416</name>
</gene>
<dbReference type="RefSeq" id="WP_149779227.1">
    <property type="nucleotide sequence ID" value="NZ_FRCB01000004.1"/>
</dbReference>
<dbReference type="AlphaFoldDB" id="A0A1M7F2C6"/>
<dbReference type="InterPro" id="IPR022472">
    <property type="entry name" value="VPLPA-CTERM"/>
</dbReference>
<keyword evidence="2" id="KW-0732">Signal</keyword>